<dbReference type="Proteomes" id="UP000295431">
    <property type="component" value="Unassembled WGS sequence"/>
</dbReference>
<proteinExistence type="predicted"/>
<reference evidence="1 2" key="1">
    <citation type="submission" date="2019-03" db="EMBL/GenBank/DDBJ databases">
        <title>Draft genome sequences of novel Actinobacteria.</title>
        <authorList>
            <person name="Sahin N."/>
            <person name="Ay H."/>
            <person name="Saygin H."/>
        </authorList>
    </citation>
    <scope>NUCLEOTIDE SEQUENCE [LARGE SCALE GENOMIC DNA]</scope>
    <source>
        <strain evidence="1 2">DSM 45347</strain>
    </source>
</reference>
<evidence type="ECO:0000313" key="2">
    <source>
        <dbReference type="Proteomes" id="UP000295431"/>
    </source>
</evidence>
<dbReference type="AlphaFoldDB" id="A0A4V2XKA8"/>
<gene>
    <name evidence="1" type="ORF">E1284_34825</name>
</gene>
<protein>
    <submittedName>
        <fullName evidence="1">Uncharacterized protein</fullName>
    </submittedName>
</protein>
<comment type="caution">
    <text evidence="1">The sequence shown here is derived from an EMBL/GenBank/DDBJ whole genome shotgun (WGS) entry which is preliminary data.</text>
</comment>
<dbReference type="OrthoDB" id="3475695at2"/>
<keyword evidence="2" id="KW-1185">Reference proteome</keyword>
<dbReference type="EMBL" id="SMJW01000288">
    <property type="protein sequence ID" value="TDC05826.1"/>
    <property type="molecule type" value="Genomic_DNA"/>
</dbReference>
<accession>A0A4V2XKA8</accession>
<sequence>MPVTDEQVAALHAQLAGRPPEEHLRLFNKLDQSNNAGYAALLAAGLFEAIQRRFVKEGEPADRSEIINFIAAAREKSDDAPDAINPDVAEQMILHALGQGSLSGLDDMTILRHQIILLAALTGMANYSESDLNAFLAQIRVDADEMLG</sequence>
<evidence type="ECO:0000313" key="1">
    <source>
        <dbReference type="EMBL" id="TDC05826.1"/>
    </source>
</evidence>
<dbReference type="RefSeq" id="WP_131944417.1">
    <property type="nucleotide sequence ID" value="NZ_BAAAMX010000007.1"/>
</dbReference>
<name>A0A4V2XKA8_9ACTN</name>
<organism evidence="1 2">
    <name type="scientific">Actinomadura bangladeshensis</name>
    <dbReference type="NCBI Taxonomy" id="453573"/>
    <lineage>
        <taxon>Bacteria</taxon>
        <taxon>Bacillati</taxon>
        <taxon>Actinomycetota</taxon>
        <taxon>Actinomycetes</taxon>
        <taxon>Streptosporangiales</taxon>
        <taxon>Thermomonosporaceae</taxon>
        <taxon>Actinomadura</taxon>
    </lineage>
</organism>